<organism evidence="3 4">
    <name type="scientific">Ardenticatena maritima</name>
    <dbReference type="NCBI Taxonomy" id="872965"/>
    <lineage>
        <taxon>Bacteria</taxon>
        <taxon>Bacillati</taxon>
        <taxon>Chloroflexota</taxon>
        <taxon>Ardenticatenia</taxon>
        <taxon>Ardenticatenales</taxon>
        <taxon>Ardenticatenaceae</taxon>
        <taxon>Ardenticatena</taxon>
    </lineage>
</organism>
<keyword evidence="2" id="KW-1133">Transmembrane helix</keyword>
<gene>
    <name evidence="3" type="ORF">SE16_06280</name>
</gene>
<dbReference type="AlphaFoldDB" id="A0A0P6YTL3"/>
<evidence type="ECO:0000256" key="1">
    <source>
        <dbReference type="SAM" id="MobiDB-lite"/>
    </source>
</evidence>
<name>A0A0P6YTL3_9CHLR</name>
<dbReference type="Proteomes" id="UP000050502">
    <property type="component" value="Unassembled WGS sequence"/>
</dbReference>
<sequence length="567" mass="61598">MPTPTREEVQAVLQRLDALEAELRALRRQVEAWGETTEAEEPPPATPEAAVPETAPTAPQQPFAFDPQAWLARLGVLLIFLGVGFFFVYAVQQGWLMPVVRILLGLAAGFILLALGWIRAPRHPSTAAVLAGGGLALWYLSWFAAHALYDLVPFAVAFGAATLTTALAYGLAWLRFHPAIAALGVIGGLLTPVVLSSQGGSFLALNAYVLLVLAGGAGVYVRSGSLTVLLAMWSAGWGLYAWQVDTVGAFPAAVITQRLIVQVALTAFVLQLWWLPLWRLARTPARWLAQLAAIVGATFAPILWSVHTFILWDMPDRPAGSVLLGVALTCALLAWGLRNDANRPYAATAHGATALLTSIPAWPLLLNGASYLETVLTIAYTLQAAALHIVAWRRRSTTAALGAHLMTLITGIIVWVRFFETTLPPFGAEVWASLLFIAMLIAAAQWRGRTEMRRAYEIAAHIFALGWLAREAALLEWGMGGVSFLWALVGVIEYVTALARGHRWLYRYGFALLILVGLKLLILDTQTVALLWRAVLFMVLGGVYVALGVLGQRWLVRETPEPDLQKS</sequence>
<feature type="transmembrane region" description="Helical" evidence="2">
    <location>
        <begin position="399"/>
        <end position="418"/>
    </location>
</feature>
<feature type="transmembrane region" description="Helical" evidence="2">
    <location>
        <begin position="151"/>
        <end position="172"/>
    </location>
</feature>
<proteinExistence type="predicted"/>
<feature type="transmembrane region" description="Helical" evidence="2">
    <location>
        <begin position="371"/>
        <end position="392"/>
    </location>
</feature>
<evidence type="ECO:0008006" key="5">
    <source>
        <dbReference type="Google" id="ProtNLM"/>
    </source>
</evidence>
<evidence type="ECO:0000256" key="2">
    <source>
        <dbReference type="SAM" id="Phobius"/>
    </source>
</evidence>
<dbReference type="PANTHER" id="PTHR38434">
    <property type="entry name" value="BLL2549 PROTEIN"/>
    <property type="match status" value="1"/>
</dbReference>
<feature type="transmembrane region" description="Helical" evidence="2">
    <location>
        <begin position="505"/>
        <end position="523"/>
    </location>
</feature>
<feature type="transmembrane region" description="Helical" evidence="2">
    <location>
        <begin position="127"/>
        <end position="145"/>
    </location>
</feature>
<feature type="transmembrane region" description="Helical" evidence="2">
    <location>
        <begin position="287"/>
        <end position="312"/>
    </location>
</feature>
<comment type="caution">
    <text evidence="3">The sequence shown here is derived from an EMBL/GenBank/DDBJ whole genome shotgun (WGS) entry which is preliminary data.</text>
</comment>
<dbReference type="PANTHER" id="PTHR38434:SF1">
    <property type="entry name" value="BLL2549 PROTEIN"/>
    <property type="match status" value="1"/>
</dbReference>
<feature type="transmembrane region" description="Helical" evidence="2">
    <location>
        <begin position="226"/>
        <end position="243"/>
    </location>
</feature>
<feature type="transmembrane region" description="Helical" evidence="2">
    <location>
        <begin position="179"/>
        <end position="196"/>
    </location>
</feature>
<feature type="transmembrane region" description="Helical" evidence="2">
    <location>
        <begin position="344"/>
        <end position="365"/>
    </location>
</feature>
<feature type="region of interest" description="Disordered" evidence="1">
    <location>
        <begin position="33"/>
        <end position="57"/>
    </location>
</feature>
<feature type="transmembrane region" description="Helical" evidence="2">
    <location>
        <begin position="318"/>
        <end position="337"/>
    </location>
</feature>
<evidence type="ECO:0000313" key="4">
    <source>
        <dbReference type="Proteomes" id="UP000050502"/>
    </source>
</evidence>
<dbReference type="RefSeq" id="WP_060687362.1">
    <property type="nucleotide sequence ID" value="NZ_LGKN01000004.1"/>
</dbReference>
<evidence type="ECO:0000313" key="3">
    <source>
        <dbReference type="EMBL" id="KPL88413.1"/>
    </source>
</evidence>
<feature type="transmembrane region" description="Helical" evidence="2">
    <location>
        <begin position="95"/>
        <end position="115"/>
    </location>
</feature>
<feature type="transmembrane region" description="Helical" evidence="2">
    <location>
        <begin position="255"/>
        <end position="275"/>
    </location>
</feature>
<feature type="transmembrane region" description="Helical" evidence="2">
    <location>
        <begin position="430"/>
        <end position="446"/>
    </location>
</feature>
<dbReference type="Pfam" id="PF10101">
    <property type="entry name" value="DUF2339"/>
    <property type="match status" value="2"/>
</dbReference>
<feature type="transmembrane region" description="Helical" evidence="2">
    <location>
        <begin position="481"/>
        <end position="498"/>
    </location>
</feature>
<accession>A0A0P6YTL3</accession>
<feature type="compositionally biased region" description="Low complexity" evidence="1">
    <location>
        <begin position="47"/>
        <end position="57"/>
    </location>
</feature>
<reference evidence="3 4" key="1">
    <citation type="submission" date="2015-07" db="EMBL/GenBank/DDBJ databases">
        <title>Whole genome sequence of Ardenticatena maritima DSM 23922.</title>
        <authorList>
            <person name="Hemp J."/>
            <person name="Ward L.M."/>
            <person name="Pace L.A."/>
            <person name="Fischer W.W."/>
        </authorList>
    </citation>
    <scope>NUCLEOTIDE SEQUENCE [LARGE SCALE GENOMIC DNA]</scope>
    <source>
        <strain evidence="3 4">110S</strain>
    </source>
</reference>
<dbReference type="EMBL" id="LGKN01000004">
    <property type="protein sequence ID" value="KPL88413.1"/>
    <property type="molecule type" value="Genomic_DNA"/>
</dbReference>
<dbReference type="InterPro" id="IPR019286">
    <property type="entry name" value="DUF2339_TM"/>
</dbReference>
<keyword evidence="2" id="KW-0812">Transmembrane</keyword>
<protein>
    <recommendedName>
        <fullName evidence="5">DUF2339 domain-containing protein</fullName>
    </recommendedName>
</protein>
<feature type="transmembrane region" description="Helical" evidence="2">
    <location>
        <begin position="529"/>
        <end position="550"/>
    </location>
</feature>
<feature type="transmembrane region" description="Helical" evidence="2">
    <location>
        <begin position="202"/>
        <end position="221"/>
    </location>
</feature>
<feature type="transmembrane region" description="Helical" evidence="2">
    <location>
        <begin position="70"/>
        <end position="89"/>
    </location>
</feature>
<keyword evidence="2" id="KW-0472">Membrane</keyword>